<dbReference type="PANTHER" id="PTHR11659:SF0">
    <property type="entry name" value="GLUTAMYL-TRNA(GLN) AMIDOTRANSFERASE SUBUNIT B, MITOCHONDRIAL"/>
    <property type="match status" value="1"/>
</dbReference>
<name>A0A1I8FF13_9PLAT</name>
<dbReference type="Pfam" id="PF02934">
    <property type="entry name" value="GatB_N"/>
    <property type="match status" value="1"/>
</dbReference>
<evidence type="ECO:0000313" key="7">
    <source>
        <dbReference type="WBParaSite" id="maker-unitig_32283-snap-gene-0.1-mRNA-1"/>
    </source>
</evidence>
<keyword evidence="1" id="KW-0436">Ligase</keyword>
<keyword evidence="4" id="KW-0648">Protein biosynthesis</keyword>
<keyword evidence="3" id="KW-0067">ATP-binding</keyword>
<dbReference type="GO" id="GO:0005524">
    <property type="term" value="F:ATP binding"/>
    <property type="evidence" value="ECO:0007669"/>
    <property type="project" value="UniProtKB-KW"/>
</dbReference>
<evidence type="ECO:0000256" key="2">
    <source>
        <dbReference type="ARBA" id="ARBA00022741"/>
    </source>
</evidence>
<dbReference type="GO" id="GO:0070681">
    <property type="term" value="P:glutaminyl-tRNAGln biosynthesis via transamidation"/>
    <property type="evidence" value="ECO:0007669"/>
    <property type="project" value="TreeGrafter"/>
</dbReference>
<protein>
    <submittedName>
        <fullName evidence="7">GatB_N domain-containing protein</fullName>
    </submittedName>
</protein>
<dbReference type="WBParaSite" id="maker-unitig_32283-snap-gene-0.1-mRNA-1">
    <property type="protein sequence ID" value="maker-unitig_32283-snap-gene-0.1-mRNA-1"/>
    <property type="gene ID" value="maker-unitig_32283-snap-gene-0.1"/>
</dbReference>
<evidence type="ECO:0000256" key="4">
    <source>
        <dbReference type="ARBA" id="ARBA00022917"/>
    </source>
</evidence>
<evidence type="ECO:0000256" key="1">
    <source>
        <dbReference type="ARBA" id="ARBA00022598"/>
    </source>
</evidence>
<keyword evidence="6" id="KW-1185">Reference proteome</keyword>
<dbReference type="InterPro" id="IPR006075">
    <property type="entry name" value="Asn/Gln-tRNA_Trfase_suB/E_cat"/>
</dbReference>
<evidence type="ECO:0000256" key="3">
    <source>
        <dbReference type="ARBA" id="ARBA00022840"/>
    </source>
</evidence>
<dbReference type="SUPFAM" id="SSF55931">
    <property type="entry name" value="Glutamine synthetase/guanido kinase"/>
    <property type="match status" value="1"/>
</dbReference>
<reference evidence="7" key="1">
    <citation type="submission" date="2016-11" db="UniProtKB">
        <authorList>
            <consortium name="WormBaseParasite"/>
        </authorList>
    </citation>
    <scope>IDENTIFICATION</scope>
</reference>
<evidence type="ECO:0000259" key="5">
    <source>
        <dbReference type="Pfam" id="PF02934"/>
    </source>
</evidence>
<dbReference type="InterPro" id="IPR014746">
    <property type="entry name" value="Gln_synth/guanido_kin_cat_dom"/>
</dbReference>
<dbReference type="Proteomes" id="UP000095280">
    <property type="component" value="Unplaced"/>
</dbReference>
<dbReference type="AlphaFoldDB" id="A0A1I8FF13"/>
<proteinExistence type="predicted"/>
<dbReference type="PANTHER" id="PTHR11659">
    <property type="entry name" value="GLUTAMYL-TRNA GLN AMIDOTRANSFERASE SUBUNIT B MITOCHONDRIAL AND PROKARYOTIC PET112-RELATED"/>
    <property type="match status" value="1"/>
</dbReference>
<keyword evidence="2" id="KW-0547">Nucleotide-binding</keyword>
<organism evidence="6 7">
    <name type="scientific">Macrostomum lignano</name>
    <dbReference type="NCBI Taxonomy" id="282301"/>
    <lineage>
        <taxon>Eukaryota</taxon>
        <taxon>Metazoa</taxon>
        <taxon>Spiralia</taxon>
        <taxon>Lophotrochozoa</taxon>
        <taxon>Platyhelminthes</taxon>
        <taxon>Rhabditophora</taxon>
        <taxon>Macrostomorpha</taxon>
        <taxon>Macrostomida</taxon>
        <taxon>Macrostomidae</taxon>
        <taxon>Macrostomum</taxon>
    </lineage>
</organism>
<accession>A0A1I8FF13</accession>
<dbReference type="InterPro" id="IPR017959">
    <property type="entry name" value="Asn/Gln-tRNA_amidoTrfase_suB/E"/>
</dbReference>
<dbReference type="GO" id="GO:0032543">
    <property type="term" value="P:mitochondrial translation"/>
    <property type="evidence" value="ECO:0007669"/>
    <property type="project" value="TreeGrafter"/>
</dbReference>
<feature type="domain" description="Aspartyl/Glutamyl-tRNA(Gln) amidotransferase subunit B/E catalytic" evidence="5">
    <location>
        <begin position="4"/>
        <end position="143"/>
    </location>
</feature>
<evidence type="ECO:0000313" key="6">
    <source>
        <dbReference type="Proteomes" id="UP000095280"/>
    </source>
</evidence>
<dbReference type="GO" id="GO:0050567">
    <property type="term" value="F:glutaminyl-tRNA synthase (glutamine-hydrolyzing) activity"/>
    <property type="evidence" value="ECO:0007669"/>
    <property type="project" value="TreeGrafter"/>
</dbReference>
<sequence>MPPLPGTLPVLNKPRCVELDPENSLALNCRINDVSAFDRKHYFYAGHASLPALANHGRLEFYWQPDDNDRPRSPSPWLTLCSFKQDSGRSLHDLSDSLSLIDLNRAGVALMDVITRPTLTCGAEAAGFVRELVDLLRCLGAWHWQSGRGAPCESTPTSLWLRCARAIDFEVARQACWCWTLRGVINETRALADDATAAA</sequence>
<dbReference type="GO" id="GO:0005739">
    <property type="term" value="C:mitochondrion"/>
    <property type="evidence" value="ECO:0007669"/>
    <property type="project" value="TreeGrafter"/>
</dbReference>
<dbReference type="GO" id="GO:0030956">
    <property type="term" value="C:glutamyl-tRNA(Gln) amidotransferase complex"/>
    <property type="evidence" value="ECO:0007669"/>
    <property type="project" value="TreeGrafter"/>
</dbReference>